<evidence type="ECO:0000256" key="1">
    <source>
        <dbReference type="SAM" id="MobiDB-lite"/>
    </source>
</evidence>
<dbReference type="EMBL" id="JAGGLM010000001">
    <property type="protein sequence ID" value="MBP2031399.1"/>
    <property type="molecule type" value="Genomic_DNA"/>
</dbReference>
<evidence type="ECO:0008006" key="4">
    <source>
        <dbReference type="Google" id="ProtNLM"/>
    </source>
</evidence>
<name>A0ABS4KMY5_9CLOT</name>
<comment type="caution">
    <text evidence="2">The sequence shown here is derived from an EMBL/GenBank/DDBJ whole genome shotgun (WGS) entry which is preliminary data.</text>
</comment>
<feature type="compositionally biased region" description="Basic and acidic residues" evidence="1">
    <location>
        <begin position="1"/>
        <end position="11"/>
    </location>
</feature>
<proteinExistence type="predicted"/>
<dbReference type="Proteomes" id="UP001519307">
    <property type="component" value="Unassembled WGS sequence"/>
</dbReference>
<organism evidence="2 3">
    <name type="scientific">Clostridium algifaecis</name>
    <dbReference type="NCBI Taxonomy" id="1472040"/>
    <lineage>
        <taxon>Bacteria</taxon>
        <taxon>Bacillati</taxon>
        <taxon>Bacillota</taxon>
        <taxon>Clostridia</taxon>
        <taxon>Eubacteriales</taxon>
        <taxon>Clostridiaceae</taxon>
        <taxon>Clostridium</taxon>
    </lineage>
</organism>
<feature type="region of interest" description="Disordered" evidence="1">
    <location>
        <begin position="1"/>
        <end position="31"/>
    </location>
</feature>
<accession>A0ABS4KMY5</accession>
<keyword evidence="3" id="KW-1185">Reference proteome</keyword>
<evidence type="ECO:0000313" key="2">
    <source>
        <dbReference type="EMBL" id="MBP2031399.1"/>
    </source>
</evidence>
<protein>
    <recommendedName>
        <fullName evidence="4">Small, acid-soluble spore protein, alpha/beta type</fullName>
    </recommendedName>
</protein>
<sequence>MSKSQIEDKARGLGMQYPQDMKVINDNGGKK</sequence>
<reference evidence="2 3" key="1">
    <citation type="submission" date="2021-03" db="EMBL/GenBank/DDBJ databases">
        <title>Genomic Encyclopedia of Type Strains, Phase IV (KMG-IV): sequencing the most valuable type-strain genomes for metagenomic binning, comparative biology and taxonomic classification.</title>
        <authorList>
            <person name="Goeker M."/>
        </authorList>
    </citation>
    <scope>NUCLEOTIDE SEQUENCE [LARGE SCALE GENOMIC DNA]</scope>
    <source>
        <strain evidence="2 3">DSM 28783</strain>
    </source>
</reference>
<gene>
    <name evidence="2" type="ORF">J2Z42_000064</name>
</gene>
<evidence type="ECO:0000313" key="3">
    <source>
        <dbReference type="Proteomes" id="UP001519307"/>
    </source>
</evidence>